<evidence type="ECO:0000256" key="1">
    <source>
        <dbReference type="ARBA" id="ARBA00006773"/>
    </source>
</evidence>
<dbReference type="Gene3D" id="3.20.20.140">
    <property type="entry name" value="Metal-dependent hydrolases"/>
    <property type="match status" value="1"/>
</dbReference>
<dbReference type="PANTHER" id="PTHR11113">
    <property type="entry name" value="N-ACETYLGLUCOSAMINE-6-PHOSPHATE DEACETYLASE"/>
    <property type="match status" value="1"/>
</dbReference>
<gene>
    <name evidence="7" type="primary">yerA</name>
    <name evidence="7" type="ORF">NCTC13163_02570</name>
</gene>
<keyword evidence="3 7" id="KW-0378">Hydrolase</keyword>
<dbReference type="GO" id="GO:0000034">
    <property type="term" value="F:adenine deaminase activity"/>
    <property type="evidence" value="ECO:0007669"/>
    <property type="project" value="UniProtKB-EC"/>
</dbReference>
<dbReference type="InterPro" id="IPR026912">
    <property type="entry name" value="Adenine_deam_C"/>
</dbReference>
<dbReference type="SUPFAM" id="SSF51338">
    <property type="entry name" value="Composite domain of metallo-dependent hydrolases"/>
    <property type="match status" value="1"/>
</dbReference>
<comment type="similarity">
    <text evidence="1">Belongs to the metallo-dependent hydrolases superfamily. Adenine deaminase family.</text>
</comment>
<dbReference type="EMBL" id="UGGP01000001">
    <property type="protein sequence ID" value="STO09169.1"/>
    <property type="molecule type" value="Genomic_DNA"/>
</dbReference>
<dbReference type="AlphaFoldDB" id="A0A377FWG5"/>
<accession>A0A377FWG5</accession>
<dbReference type="STRING" id="1397694.GCA_000702585_03054"/>
<dbReference type="Gene3D" id="2.30.40.10">
    <property type="entry name" value="Urease, subunit C, domain 1"/>
    <property type="match status" value="1"/>
</dbReference>
<dbReference type="PANTHER" id="PTHR11113:SF6">
    <property type="entry name" value="ADENINE DEAMINASE YERA-RELATED"/>
    <property type="match status" value="1"/>
</dbReference>
<evidence type="ECO:0000256" key="3">
    <source>
        <dbReference type="ARBA" id="ARBA00022801"/>
    </source>
</evidence>
<evidence type="ECO:0000259" key="6">
    <source>
        <dbReference type="Pfam" id="PF13382"/>
    </source>
</evidence>
<feature type="domain" description="Adenine deaminase C-terminal" evidence="6">
    <location>
        <begin position="423"/>
        <end position="571"/>
    </location>
</feature>
<protein>
    <recommendedName>
        <fullName evidence="2">adenine deaminase</fullName>
        <ecNumber evidence="2">3.5.4.2</ecNumber>
    </recommendedName>
</protein>
<dbReference type="EC" id="3.5.4.2" evidence="2"/>
<dbReference type="OrthoDB" id="9775607at2"/>
<organism evidence="7 8">
    <name type="scientific">Exiguobacterium aurantiacum</name>
    <dbReference type="NCBI Taxonomy" id="33987"/>
    <lineage>
        <taxon>Bacteria</taxon>
        <taxon>Bacillati</taxon>
        <taxon>Bacillota</taxon>
        <taxon>Bacilli</taxon>
        <taxon>Bacillales</taxon>
        <taxon>Bacillales Family XII. Incertae Sedis</taxon>
        <taxon>Exiguobacterium</taxon>
    </lineage>
</organism>
<proteinExistence type="inferred from homology"/>
<name>A0A377FWG5_9BACL</name>
<dbReference type="SUPFAM" id="SSF51556">
    <property type="entry name" value="Metallo-dependent hydrolases"/>
    <property type="match status" value="1"/>
</dbReference>
<comment type="catalytic activity">
    <reaction evidence="4">
        <text>adenine + H2O + H(+) = hypoxanthine + NH4(+)</text>
        <dbReference type="Rhea" id="RHEA:23688"/>
        <dbReference type="ChEBI" id="CHEBI:15377"/>
        <dbReference type="ChEBI" id="CHEBI:15378"/>
        <dbReference type="ChEBI" id="CHEBI:16708"/>
        <dbReference type="ChEBI" id="CHEBI:17368"/>
        <dbReference type="ChEBI" id="CHEBI:28938"/>
        <dbReference type="EC" id="3.5.4.2"/>
    </reaction>
</comment>
<dbReference type="InterPro" id="IPR032466">
    <property type="entry name" value="Metal_Hydrolase"/>
</dbReference>
<dbReference type="Proteomes" id="UP000254060">
    <property type="component" value="Unassembled WGS sequence"/>
</dbReference>
<evidence type="ECO:0000313" key="8">
    <source>
        <dbReference type="Proteomes" id="UP000254060"/>
    </source>
</evidence>
<feature type="domain" description="Amidohydrolase-related" evidence="5">
    <location>
        <begin position="79"/>
        <end position="361"/>
    </location>
</feature>
<evidence type="ECO:0000256" key="2">
    <source>
        <dbReference type="ARBA" id="ARBA00012782"/>
    </source>
</evidence>
<evidence type="ECO:0000313" key="7">
    <source>
        <dbReference type="EMBL" id="STO09169.1"/>
    </source>
</evidence>
<dbReference type="Pfam" id="PF01979">
    <property type="entry name" value="Amidohydro_1"/>
    <property type="match status" value="1"/>
</dbReference>
<reference evidence="7 8" key="1">
    <citation type="submission" date="2018-06" db="EMBL/GenBank/DDBJ databases">
        <authorList>
            <consortium name="Pathogen Informatics"/>
            <person name="Doyle S."/>
        </authorList>
    </citation>
    <scope>NUCLEOTIDE SEQUENCE [LARGE SCALE GENOMIC DNA]</scope>
    <source>
        <strain evidence="7 8">NCTC13163</strain>
    </source>
</reference>
<dbReference type="InterPro" id="IPR006680">
    <property type="entry name" value="Amidohydro-rel"/>
</dbReference>
<dbReference type="RefSeq" id="WP_029336063.1">
    <property type="nucleotide sequence ID" value="NZ_UGGP01000001.1"/>
</dbReference>
<dbReference type="InterPro" id="IPR011059">
    <property type="entry name" value="Metal-dep_hydrolase_composite"/>
</dbReference>
<sequence>MPTKRSARAPWSKTMIRSQLEVVDQVRPPSLVLTNATYLNLYVKQWKQANIWIENDRIVYVGPDLPKAAVETVDVSGKFVVPGYMEPHAHPFQLYNPATLSKYAGERGTTTLVNDNMLLFLQEKEQAFAQLEAMQQLPTSTYWWARLDTQTELDRDSVLVDTERIHDWFNHPDVIMAGELTAWPRTLKGDDEMLQWMLDAETCGLPVEGHFPGASAKTLTKMALMGVHSDHEAMTAEEALCRLEHGYTTTLRHSSIRPDLPHMMRGLLEAGLSTFDHLMVTTDGSTPGFYEDGMQDALVNIMIEAGLDPIEAYRIVSLNVARHFGLDHVLGSIAPGRIAHLNVLDAIDDPRPSSVIAKGQWIVRDGMSLFPDELVEASLALMPATDVDIELTPSDLSFSMPVGLDMVNSVIMKLFKITHDTGQDELPRDGDESFLMLLDKEGKWRLNTVLKGFANDFGGLVSSYSISGDYLILGKCKQDMLTAFARMKELGGGIVLVDRGEIIAEIPLPLCGMTSIEPVERLIHQEKQLRNELVARGYHFEDPIYTLLFLASTHLPYVRATPLGIYEVMKKQILFPAILR</sequence>
<dbReference type="Pfam" id="PF13382">
    <property type="entry name" value="Adenine_deam_C"/>
    <property type="match status" value="1"/>
</dbReference>
<evidence type="ECO:0000259" key="5">
    <source>
        <dbReference type="Pfam" id="PF01979"/>
    </source>
</evidence>
<evidence type="ECO:0000256" key="4">
    <source>
        <dbReference type="ARBA" id="ARBA00047720"/>
    </source>
</evidence>